<gene>
    <name evidence="1" type="ORF">AVDCRST_MAG55-83</name>
</gene>
<dbReference type="EMBL" id="CADCUZ010000006">
    <property type="protein sequence ID" value="CAA9390692.1"/>
    <property type="molecule type" value="Genomic_DNA"/>
</dbReference>
<sequence length="30" mass="3379">MPKVEATSIPIHGDVASGFEEVRKEFENNF</sequence>
<name>A0A6J4NS17_9ACTN</name>
<dbReference type="AlphaFoldDB" id="A0A6J4NS17"/>
<organism evidence="1">
    <name type="scientific">uncultured Rubrobacteraceae bacterium</name>
    <dbReference type="NCBI Taxonomy" id="349277"/>
    <lineage>
        <taxon>Bacteria</taxon>
        <taxon>Bacillati</taxon>
        <taxon>Actinomycetota</taxon>
        <taxon>Rubrobacteria</taxon>
        <taxon>Rubrobacterales</taxon>
        <taxon>Rubrobacteraceae</taxon>
        <taxon>environmental samples</taxon>
    </lineage>
</organism>
<evidence type="ECO:0000313" key="1">
    <source>
        <dbReference type="EMBL" id="CAA9390692.1"/>
    </source>
</evidence>
<reference evidence="1" key="1">
    <citation type="submission" date="2020-02" db="EMBL/GenBank/DDBJ databases">
        <authorList>
            <person name="Meier V. D."/>
        </authorList>
    </citation>
    <scope>NUCLEOTIDE SEQUENCE</scope>
    <source>
        <strain evidence="1">AVDCRST_MAG55</strain>
    </source>
</reference>
<protein>
    <submittedName>
        <fullName evidence="1">Uncharacterized protein</fullName>
    </submittedName>
</protein>
<accession>A0A6J4NS17</accession>
<proteinExistence type="predicted"/>